<reference evidence="13" key="1">
    <citation type="submission" date="2009-12" db="EMBL/GenBank/DDBJ databases">
        <title>The Genome Sequence of Anolis carolinensis (Green Anole Lizard).</title>
        <authorList>
            <consortium name="The Genome Sequencing Platform"/>
            <person name="Di Palma F."/>
            <person name="Alfoldi J."/>
            <person name="Heiman D."/>
            <person name="Young S."/>
            <person name="Grabherr M."/>
            <person name="Johnson J."/>
            <person name="Lander E.S."/>
            <person name="Lindblad-Toh K."/>
        </authorList>
    </citation>
    <scope>NUCLEOTIDE SEQUENCE [LARGE SCALE GENOMIC DNA]</scope>
    <source>
        <strain evidence="13">JBL SC #1</strain>
    </source>
</reference>
<dbReference type="PROSITE" id="PS50240">
    <property type="entry name" value="TRYPSIN_DOM"/>
    <property type="match status" value="1"/>
</dbReference>
<evidence type="ECO:0000313" key="13">
    <source>
        <dbReference type="Ensembl" id="ENSACAP00000030468.1"/>
    </source>
</evidence>
<evidence type="ECO:0000313" key="14">
    <source>
        <dbReference type="Proteomes" id="UP000001646"/>
    </source>
</evidence>
<keyword evidence="14" id="KW-1185">Reference proteome</keyword>
<keyword evidence="5 9" id="KW-0645">Protease</keyword>
<dbReference type="Pfam" id="PF00089">
    <property type="entry name" value="Trypsin"/>
    <property type="match status" value="1"/>
</dbReference>
<feature type="transmembrane region" description="Helical" evidence="11">
    <location>
        <begin position="18"/>
        <end position="36"/>
    </location>
</feature>
<dbReference type="PANTHER" id="PTHR24252">
    <property type="entry name" value="ACROSIN-RELATED"/>
    <property type="match status" value="1"/>
</dbReference>
<dbReference type="EC" id="3.4.21.10" evidence="3"/>
<name>A0A803T5H8_ANOCA</name>
<sequence length="350" mass="38603">INLTISLARSRTTLPIEILINVCWLKLFLFLNAVLIRGRRPLAPHHVSSPPRRGGFDTMPGAWPWIVSLQLPTITGHKHSCGGSLVSARWILTAAHCFSNKRQAAPTTPQNLPHWRAVIGASKLSSLGPEVHVRFIKQVVIHEDYKPPQEANDIALMELDQPVKCSDYIQPACMPNATTDVDKFNDCFISGWGVLRDIEVTVASDVMREAKVNRFAPALCNSSNWYNGAVEPNTICAGYAEGGVDSCQGDSGGPLMCKENESQPFWVIGTTSWGKGCGEAHHPGVYTSTQSFHEWIEKHIGPMPEPLPERKPARPRPPQGAQDLKGSKDTVATFFKLLQKLLHHTKKGKN</sequence>
<dbReference type="GeneTree" id="ENSGT00940000162777"/>
<evidence type="ECO:0000256" key="9">
    <source>
        <dbReference type="RuleBase" id="RU363034"/>
    </source>
</evidence>
<dbReference type="PANTHER" id="PTHR24252:SF8">
    <property type="entry name" value="ACROSIN"/>
    <property type="match status" value="1"/>
</dbReference>
<dbReference type="SMART" id="SM00020">
    <property type="entry name" value="Tryp_SPc"/>
    <property type="match status" value="1"/>
</dbReference>
<evidence type="ECO:0000256" key="2">
    <source>
        <dbReference type="ARBA" id="ARBA00009228"/>
    </source>
</evidence>
<comment type="similarity">
    <text evidence="2">Belongs to the peptidase S1 family. Snake venom subfamily.</text>
</comment>
<keyword evidence="11" id="KW-0812">Transmembrane</keyword>
<dbReference type="GO" id="GO:0006508">
    <property type="term" value="P:proteolysis"/>
    <property type="evidence" value="ECO:0007669"/>
    <property type="project" value="UniProtKB-KW"/>
</dbReference>
<comment type="catalytic activity">
    <reaction evidence="1">
        <text>Preferential cleavage: Arg-|-Xaa, Lys-|-Xaa.</text>
        <dbReference type="EC" id="3.4.21.10"/>
    </reaction>
</comment>
<dbReference type="InterPro" id="IPR001314">
    <property type="entry name" value="Peptidase_S1A"/>
</dbReference>
<evidence type="ECO:0000256" key="1">
    <source>
        <dbReference type="ARBA" id="ARBA00001656"/>
    </source>
</evidence>
<feature type="region of interest" description="Disordered" evidence="10">
    <location>
        <begin position="301"/>
        <end position="327"/>
    </location>
</feature>
<dbReference type="InParanoid" id="A0A803T5H8"/>
<dbReference type="SUPFAM" id="SSF50494">
    <property type="entry name" value="Trypsin-like serine proteases"/>
    <property type="match status" value="1"/>
</dbReference>
<evidence type="ECO:0000256" key="5">
    <source>
        <dbReference type="ARBA" id="ARBA00022670"/>
    </source>
</evidence>
<reference evidence="13" key="2">
    <citation type="submission" date="2025-08" db="UniProtKB">
        <authorList>
            <consortium name="Ensembl"/>
        </authorList>
    </citation>
    <scope>IDENTIFICATION</scope>
</reference>
<evidence type="ECO:0000256" key="6">
    <source>
        <dbReference type="ARBA" id="ARBA00022801"/>
    </source>
</evidence>
<keyword evidence="6 9" id="KW-0378">Hydrolase</keyword>
<dbReference type="PROSITE" id="PS00134">
    <property type="entry name" value="TRYPSIN_HIS"/>
    <property type="match status" value="1"/>
</dbReference>
<protein>
    <recommendedName>
        <fullName evidence="4">Acrosin</fullName>
        <ecNumber evidence="3">3.4.21.10</ecNumber>
    </recommendedName>
</protein>
<dbReference type="GO" id="GO:0005576">
    <property type="term" value="C:extracellular region"/>
    <property type="evidence" value="ECO:0007669"/>
    <property type="project" value="UniProtKB-ARBA"/>
</dbReference>
<evidence type="ECO:0000256" key="10">
    <source>
        <dbReference type="SAM" id="MobiDB-lite"/>
    </source>
</evidence>
<evidence type="ECO:0000256" key="4">
    <source>
        <dbReference type="ARBA" id="ARBA00017161"/>
    </source>
</evidence>
<dbReference type="GO" id="GO:0035821">
    <property type="term" value="P:modulation of process of another organism"/>
    <property type="evidence" value="ECO:0007669"/>
    <property type="project" value="UniProtKB-ARBA"/>
</dbReference>
<dbReference type="CDD" id="cd00190">
    <property type="entry name" value="Tryp_SPc"/>
    <property type="match status" value="1"/>
</dbReference>
<dbReference type="Ensembl" id="ENSACAT00000054785.1">
    <property type="protein sequence ID" value="ENSACAP00000030468.1"/>
    <property type="gene ID" value="ENSACAG00000042194.1"/>
</dbReference>
<proteinExistence type="inferred from homology"/>
<keyword evidence="11" id="KW-1133">Transmembrane helix</keyword>
<evidence type="ECO:0000256" key="7">
    <source>
        <dbReference type="ARBA" id="ARBA00022825"/>
    </source>
</evidence>
<accession>A0A803T5H8</accession>
<feature type="domain" description="Peptidase S1" evidence="12">
    <location>
        <begin position="52"/>
        <end position="301"/>
    </location>
</feature>
<dbReference type="GO" id="GO:0007340">
    <property type="term" value="P:acrosome reaction"/>
    <property type="evidence" value="ECO:0000318"/>
    <property type="project" value="GO_Central"/>
</dbReference>
<dbReference type="PRINTS" id="PR00722">
    <property type="entry name" value="CHYMOTRYPSIN"/>
</dbReference>
<evidence type="ECO:0000256" key="11">
    <source>
        <dbReference type="SAM" id="Phobius"/>
    </source>
</evidence>
<dbReference type="InterPro" id="IPR018114">
    <property type="entry name" value="TRYPSIN_HIS"/>
</dbReference>
<dbReference type="PROSITE" id="PS00135">
    <property type="entry name" value="TRYPSIN_SER"/>
    <property type="match status" value="1"/>
</dbReference>
<reference evidence="13" key="3">
    <citation type="submission" date="2025-09" db="UniProtKB">
        <authorList>
            <consortium name="Ensembl"/>
        </authorList>
    </citation>
    <scope>IDENTIFICATION</scope>
</reference>
<evidence type="ECO:0000259" key="12">
    <source>
        <dbReference type="PROSITE" id="PS50240"/>
    </source>
</evidence>
<keyword evidence="11" id="KW-0472">Membrane</keyword>
<dbReference type="InterPro" id="IPR033116">
    <property type="entry name" value="TRYPSIN_SER"/>
</dbReference>
<keyword evidence="8" id="KW-1015">Disulfide bond</keyword>
<dbReference type="InterPro" id="IPR009003">
    <property type="entry name" value="Peptidase_S1_PA"/>
</dbReference>
<dbReference type="InterPro" id="IPR043504">
    <property type="entry name" value="Peptidase_S1_PA_chymotrypsin"/>
</dbReference>
<evidence type="ECO:0000256" key="3">
    <source>
        <dbReference type="ARBA" id="ARBA00012050"/>
    </source>
</evidence>
<dbReference type="GO" id="GO:0004252">
    <property type="term" value="F:serine-type endopeptidase activity"/>
    <property type="evidence" value="ECO:0000318"/>
    <property type="project" value="GO_Central"/>
</dbReference>
<evidence type="ECO:0000256" key="8">
    <source>
        <dbReference type="ARBA" id="ARBA00023157"/>
    </source>
</evidence>
<dbReference type="FunFam" id="2.40.10.10:FF:000003">
    <property type="entry name" value="Transmembrane serine protease 3"/>
    <property type="match status" value="1"/>
</dbReference>
<keyword evidence="7 9" id="KW-0720">Serine protease</keyword>
<dbReference type="AlphaFoldDB" id="A0A803T5H8"/>
<organism evidence="13 14">
    <name type="scientific">Anolis carolinensis</name>
    <name type="common">Green anole</name>
    <name type="synonym">American chameleon</name>
    <dbReference type="NCBI Taxonomy" id="28377"/>
    <lineage>
        <taxon>Eukaryota</taxon>
        <taxon>Metazoa</taxon>
        <taxon>Chordata</taxon>
        <taxon>Craniata</taxon>
        <taxon>Vertebrata</taxon>
        <taxon>Euteleostomi</taxon>
        <taxon>Lepidosauria</taxon>
        <taxon>Squamata</taxon>
        <taxon>Bifurcata</taxon>
        <taxon>Unidentata</taxon>
        <taxon>Episquamata</taxon>
        <taxon>Toxicofera</taxon>
        <taxon>Iguania</taxon>
        <taxon>Dactyloidae</taxon>
        <taxon>Anolis</taxon>
    </lineage>
</organism>
<dbReference type="Proteomes" id="UP000001646">
    <property type="component" value="Unplaced"/>
</dbReference>
<dbReference type="InterPro" id="IPR001254">
    <property type="entry name" value="Trypsin_dom"/>
</dbReference>
<dbReference type="FunCoup" id="A0A803T5H8">
    <property type="interactions" value="5"/>
</dbReference>
<dbReference type="Gene3D" id="2.40.10.10">
    <property type="entry name" value="Trypsin-like serine proteases"/>
    <property type="match status" value="2"/>
</dbReference>